<proteinExistence type="predicted"/>
<evidence type="ECO:0000313" key="1">
    <source>
        <dbReference type="EMBL" id="KAJ4702760.1"/>
    </source>
</evidence>
<keyword evidence="2" id="KW-1185">Reference proteome</keyword>
<comment type="caution">
    <text evidence="1">The sequence shown here is derived from an EMBL/GenBank/DDBJ whole genome shotgun (WGS) entry which is preliminary data.</text>
</comment>
<dbReference type="Proteomes" id="UP001164539">
    <property type="component" value="Chromosome 13"/>
</dbReference>
<gene>
    <name evidence="1" type="ORF">OWV82_022763</name>
</gene>
<name>A0ACC1WU87_MELAZ</name>
<dbReference type="EMBL" id="CM051406">
    <property type="protein sequence ID" value="KAJ4702760.1"/>
    <property type="molecule type" value="Genomic_DNA"/>
</dbReference>
<sequence length="71" mass="8219">MRNPCLPWKGEFFVLWLPIPLLWHHHQQQLPAGELRRMRIQLPSTAMRKMASSSQLAGAGDRQQPAQTLFI</sequence>
<evidence type="ECO:0000313" key="2">
    <source>
        <dbReference type="Proteomes" id="UP001164539"/>
    </source>
</evidence>
<protein>
    <submittedName>
        <fullName evidence="1">Uncharacterized protein</fullName>
    </submittedName>
</protein>
<reference evidence="1 2" key="1">
    <citation type="journal article" date="2023" name="Science">
        <title>Complex scaffold remodeling in plant triterpene biosynthesis.</title>
        <authorList>
            <person name="De La Pena R."/>
            <person name="Hodgson H."/>
            <person name="Liu J.C."/>
            <person name="Stephenson M.J."/>
            <person name="Martin A.C."/>
            <person name="Owen C."/>
            <person name="Harkess A."/>
            <person name="Leebens-Mack J."/>
            <person name="Jimenez L.E."/>
            <person name="Osbourn A."/>
            <person name="Sattely E.S."/>
        </authorList>
    </citation>
    <scope>NUCLEOTIDE SEQUENCE [LARGE SCALE GENOMIC DNA]</scope>
    <source>
        <strain evidence="2">cv. JPN11</strain>
        <tissue evidence="1">Leaf</tissue>
    </source>
</reference>
<organism evidence="1 2">
    <name type="scientific">Melia azedarach</name>
    <name type="common">Chinaberry tree</name>
    <dbReference type="NCBI Taxonomy" id="155640"/>
    <lineage>
        <taxon>Eukaryota</taxon>
        <taxon>Viridiplantae</taxon>
        <taxon>Streptophyta</taxon>
        <taxon>Embryophyta</taxon>
        <taxon>Tracheophyta</taxon>
        <taxon>Spermatophyta</taxon>
        <taxon>Magnoliopsida</taxon>
        <taxon>eudicotyledons</taxon>
        <taxon>Gunneridae</taxon>
        <taxon>Pentapetalae</taxon>
        <taxon>rosids</taxon>
        <taxon>malvids</taxon>
        <taxon>Sapindales</taxon>
        <taxon>Meliaceae</taxon>
        <taxon>Melia</taxon>
    </lineage>
</organism>
<accession>A0ACC1WU87</accession>